<keyword evidence="2" id="KW-1185">Reference proteome</keyword>
<dbReference type="AlphaFoldDB" id="A0A0V0ZN48"/>
<evidence type="ECO:0000313" key="2">
    <source>
        <dbReference type="Proteomes" id="UP000054776"/>
    </source>
</evidence>
<accession>A0A0V0ZN48</accession>
<evidence type="ECO:0000313" key="1">
    <source>
        <dbReference type="EMBL" id="KRY14071.1"/>
    </source>
</evidence>
<dbReference type="EMBL" id="JYDH01002308">
    <property type="protein sequence ID" value="KRY14071.1"/>
    <property type="molecule type" value="Genomic_DNA"/>
</dbReference>
<dbReference type="Proteomes" id="UP000054776">
    <property type="component" value="Unassembled WGS sequence"/>
</dbReference>
<protein>
    <submittedName>
        <fullName evidence="1">Uncharacterized protein</fullName>
    </submittedName>
</protein>
<gene>
    <name evidence="1" type="ORF">T01_5639</name>
</gene>
<sequence length="80" mass="8944">MNEFILTASVLTSATDTEQSENSSTSPILPCKPTEKFPEMKFKLRGFVTSRSHFSLIGLCLRYFIGPSNLCRIGFHFIGP</sequence>
<comment type="caution">
    <text evidence="1">The sequence shown here is derived from an EMBL/GenBank/DDBJ whole genome shotgun (WGS) entry which is preliminary data.</text>
</comment>
<organism evidence="1 2">
    <name type="scientific">Trichinella spiralis</name>
    <name type="common">Trichina worm</name>
    <dbReference type="NCBI Taxonomy" id="6334"/>
    <lineage>
        <taxon>Eukaryota</taxon>
        <taxon>Metazoa</taxon>
        <taxon>Ecdysozoa</taxon>
        <taxon>Nematoda</taxon>
        <taxon>Enoplea</taxon>
        <taxon>Dorylaimia</taxon>
        <taxon>Trichinellida</taxon>
        <taxon>Trichinellidae</taxon>
        <taxon>Trichinella</taxon>
    </lineage>
</organism>
<proteinExistence type="predicted"/>
<dbReference type="InParanoid" id="A0A0V0ZN48"/>
<reference evidence="1 2" key="1">
    <citation type="submission" date="2015-01" db="EMBL/GenBank/DDBJ databases">
        <title>Evolution of Trichinella species and genotypes.</title>
        <authorList>
            <person name="Korhonen P.K."/>
            <person name="Edoardo P."/>
            <person name="Giuseppe L.R."/>
            <person name="Gasser R.B."/>
        </authorList>
    </citation>
    <scope>NUCLEOTIDE SEQUENCE [LARGE SCALE GENOMIC DNA]</scope>
    <source>
        <strain evidence="1">ISS3</strain>
    </source>
</reference>
<name>A0A0V0ZN48_TRISP</name>